<feature type="compositionally biased region" description="Polar residues" evidence="3">
    <location>
        <begin position="309"/>
        <end position="321"/>
    </location>
</feature>
<evidence type="ECO:0000256" key="2">
    <source>
        <dbReference type="RuleBase" id="RU367034"/>
    </source>
</evidence>
<feature type="region of interest" description="Disordered" evidence="3">
    <location>
        <begin position="216"/>
        <end position="235"/>
    </location>
</feature>
<keyword evidence="2" id="KW-0009">Actin-binding</keyword>
<name>A0ABR0VI28_REHGL</name>
<evidence type="ECO:0000256" key="1">
    <source>
        <dbReference type="ARBA" id="ARBA00006993"/>
    </source>
</evidence>
<feature type="compositionally biased region" description="Polar residues" evidence="3">
    <location>
        <begin position="216"/>
        <end position="234"/>
    </location>
</feature>
<feature type="region of interest" description="Disordered" evidence="3">
    <location>
        <begin position="308"/>
        <end position="356"/>
    </location>
</feature>
<gene>
    <name evidence="4" type="ORF">DH2020_032758</name>
</gene>
<dbReference type="Proteomes" id="UP001318860">
    <property type="component" value="Unassembled WGS sequence"/>
</dbReference>
<evidence type="ECO:0000313" key="5">
    <source>
        <dbReference type="Proteomes" id="UP001318860"/>
    </source>
</evidence>
<feature type="compositionally biased region" description="Polar residues" evidence="3">
    <location>
        <begin position="600"/>
        <end position="616"/>
    </location>
</feature>
<feature type="compositionally biased region" description="Polar residues" evidence="3">
    <location>
        <begin position="330"/>
        <end position="341"/>
    </location>
</feature>
<organism evidence="4 5">
    <name type="scientific">Rehmannia glutinosa</name>
    <name type="common">Chinese foxglove</name>
    <dbReference type="NCBI Taxonomy" id="99300"/>
    <lineage>
        <taxon>Eukaryota</taxon>
        <taxon>Viridiplantae</taxon>
        <taxon>Streptophyta</taxon>
        <taxon>Embryophyta</taxon>
        <taxon>Tracheophyta</taxon>
        <taxon>Spermatophyta</taxon>
        <taxon>Magnoliopsida</taxon>
        <taxon>eudicotyledons</taxon>
        <taxon>Gunneridae</taxon>
        <taxon>Pentapetalae</taxon>
        <taxon>asterids</taxon>
        <taxon>lamiids</taxon>
        <taxon>Lamiales</taxon>
        <taxon>Orobanchaceae</taxon>
        <taxon>Rehmannieae</taxon>
        <taxon>Rehmannia</taxon>
    </lineage>
</organism>
<accession>A0ABR0VI28</accession>
<comment type="caution">
    <text evidence="4">The sequence shown here is derived from an EMBL/GenBank/DDBJ whole genome shotgun (WGS) entry which is preliminary data.</text>
</comment>
<feature type="region of interest" description="Disordered" evidence="3">
    <location>
        <begin position="174"/>
        <end position="199"/>
    </location>
</feature>
<feature type="compositionally biased region" description="Low complexity" evidence="3">
    <location>
        <begin position="772"/>
        <end position="783"/>
    </location>
</feature>
<evidence type="ECO:0000313" key="4">
    <source>
        <dbReference type="EMBL" id="KAK6133465.1"/>
    </source>
</evidence>
<feature type="region of interest" description="Disordered" evidence="3">
    <location>
        <begin position="833"/>
        <end position="879"/>
    </location>
</feature>
<evidence type="ECO:0000256" key="3">
    <source>
        <dbReference type="SAM" id="MobiDB-lite"/>
    </source>
</evidence>
<dbReference type="PANTHER" id="PTHR12902:SF33">
    <property type="entry name" value="PROTEIN SCAR3"/>
    <property type="match status" value="1"/>
</dbReference>
<reference evidence="4 5" key="1">
    <citation type="journal article" date="2021" name="Comput. Struct. Biotechnol. J.">
        <title>De novo genome assembly of the potent medicinal plant Rehmannia glutinosa using nanopore technology.</title>
        <authorList>
            <person name="Ma L."/>
            <person name="Dong C."/>
            <person name="Song C."/>
            <person name="Wang X."/>
            <person name="Zheng X."/>
            <person name="Niu Y."/>
            <person name="Chen S."/>
            <person name="Feng W."/>
        </authorList>
    </citation>
    <scope>NUCLEOTIDE SEQUENCE [LARGE SCALE GENOMIC DNA]</scope>
    <source>
        <strain evidence="4">DH-2019</strain>
    </source>
</reference>
<keyword evidence="2" id="KW-0963">Cytoplasm</keyword>
<proteinExistence type="inferred from homology"/>
<feature type="compositionally biased region" description="Low complexity" evidence="3">
    <location>
        <begin position="847"/>
        <end position="862"/>
    </location>
</feature>
<feature type="region of interest" description="Disordered" evidence="3">
    <location>
        <begin position="250"/>
        <end position="280"/>
    </location>
</feature>
<feature type="compositionally biased region" description="Polar residues" evidence="3">
    <location>
        <begin position="565"/>
        <end position="586"/>
    </location>
</feature>
<keyword evidence="5" id="KW-1185">Reference proteome</keyword>
<keyword evidence="2" id="KW-0206">Cytoskeleton</keyword>
<feature type="compositionally biased region" description="Basic residues" evidence="3">
    <location>
        <begin position="183"/>
        <end position="195"/>
    </location>
</feature>
<dbReference type="Gene3D" id="1.20.5.340">
    <property type="match status" value="1"/>
</dbReference>
<dbReference type="InterPro" id="IPR028288">
    <property type="entry name" value="SCAR/WAVE_fam"/>
</dbReference>
<dbReference type="Gene3D" id="6.10.280.150">
    <property type="match status" value="1"/>
</dbReference>
<dbReference type="EMBL" id="JABTTQ020001214">
    <property type="protein sequence ID" value="KAK6133465.1"/>
    <property type="molecule type" value="Genomic_DNA"/>
</dbReference>
<comment type="function">
    <text evidence="2">Involved in regulation of actin and microtubule organization. Part of a WAVE complex that activates the Arp2/3 complex.</text>
</comment>
<feature type="region of interest" description="Disordered" evidence="3">
    <location>
        <begin position="723"/>
        <end position="783"/>
    </location>
</feature>
<comment type="similarity">
    <text evidence="1 2">Belongs to the SCAR/WAVE family.</text>
</comment>
<comment type="subcellular location">
    <subcellularLocation>
        <location evidence="2">Cytoplasm</location>
        <location evidence="2">Cytoskeleton</location>
    </subcellularLocation>
</comment>
<feature type="region of interest" description="Disordered" evidence="3">
    <location>
        <begin position="551"/>
        <end position="616"/>
    </location>
</feature>
<feature type="compositionally biased region" description="Polar residues" evidence="3">
    <location>
        <begin position="863"/>
        <end position="873"/>
    </location>
</feature>
<protein>
    <recommendedName>
        <fullName evidence="2">Protein SCAR</fullName>
    </recommendedName>
    <alternativeName>
        <fullName evidence="2">Protein WAVE</fullName>
    </alternativeName>
</protein>
<sequence length="1083" mass="118900">MPLVRVEVRNEYAFGAPELYRERNKEDPKEILEGVAVAGLVECYVSSVISLTEVFHGLQEEVTITSSRSHKLVARVQRIEAALSPLEKALLAQRSHLHFAYTAGVNWHARIKSEQNHFVYSDVPQFIMDSYDDCRGPPCLHLLDRFDPGGPGSCLKRYSDPTFFKRASVASGEASADRISKDKKGHKIKKRRSWRRSREVSRDASFSYNSGRMQFTQQNIGGHSSPSQTTSRYDATQRSDLAEQTTLDLRNGSGYIGSDLHPTNSLQPEEESRESISSSVKRRESDFLDYDFLEEKITDAYDDIEIYPSQGQAGCSSSSVTWDEKKETLEPTTQDSDNDGVTQDDDHNRHLGSVSPDLDLETLSYDAVHLETVDKMDIQPFDQAVPALESGDTHLDDIESETDNFMDALNTIESECETDTECMKKQEVEHYSKLEDKGVDDGLCEAIRHNLESQSSSSESNVLADSSLINGSHGDNLISLFPKSPHATNCNGEAVKDEFNSDSLVDKDLQSSQNVIDSLTPHATNCNGEAVKDEFNSDSLVDKDLQSSQSVIDSLTPGSPHSVDSYENGNTDAGNNVESVSCTIQSDFRDGTPQMPITDGTRSPESQNHVPETSNTTSVTFWTNGGLLGLQPSKPPDCSILNAPTQDPVYNKDGKMSSSIQHLVLDKGHSLHQNDANITGYSVKACGSLLPVNSAVQADRKHQDGSRSSSRMFELSDRLLSTGSNKKLLPGGDQNSYSAGHKNGNAFAQRNHQPVAHRTFSGRGKDLFGGESPILSPSSSPPLGHMKISFQPIDGFETSKLKLKFPDGNTNNESGSAIFPSFQLVPEVSFTRHNVDSDSDADTFYRSSPSLSDDSHSNQSESNTEQWESSESPTSKDRDLYDALRRISLTESVSTVPENGRTNHEETHVNYGIQFPIVENGVQISASCRSFDLHSLGTINDSFRKELRNDTSPKGLVEPQFAPNPALPPLPPVQWRGMTPHLEGVEDKCEATHEGSHYAFDLTLRSETTISQPKPAPLDEDQIDTISTQKSKSFNLRPTIAAKPTVPSGGSAAVQVSAILEKANAIRQAVGSDGEDDGNWTDT</sequence>
<dbReference type="PANTHER" id="PTHR12902">
    <property type="entry name" value="WASP-1"/>
    <property type="match status" value="1"/>
</dbReference>